<dbReference type="InterPro" id="IPR024320">
    <property type="entry name" value="LPG_synthase_C"/>
</dbReference>
<sequence>MRGVIPENSGPVMEWKEIEITDIDVFNKAFGNIRSQASEMSFANMFMWRKSYNSQFSIINNMLCMVANPRKYRPFAFCPIPLEDFNPEAFEDTVYKLKEYFDSRGWKLFFARVEERMVDNFKNCLKVDLEIKRMDAVSDYVYDTESLITLSGKKLSAKRNHINRFFREYGDFEYVELSKEYFSECERIFDEWCKDNDACVCEVPEECEKWACSQLFEYWDRIPGLKGALIKVNGRFEAFTIGEMLNDDTAVIHIEKGNADIHGIYALINREFVARTFPHTKYINREEDMGIEGLRKAKQSYHPSKMIWKYNIYPDFK</sequence>
<dbReference type="PANTHER" id="PTHR41373:SF1">
    <property type="entry name" value="PHOSPHATIDYLGLYCEROL LYSYLTRANSFERASE C-TERMINAL DOMAIN-CONTAINING PROTEIN"/>
    <property type="match status" value="1"/>
</dbReference>
<evidence type="ECO:0000259" key="1">
    <source>
        <dbReference type="Pfam" id="PF09924"/>
    </source>
</evidence>
<dbReference type="PANTHER" id="PTHR41373">
    <property type="entry name" value="DUF2156 DOMAIN-CONTAINING PROTEIN"/>
    <property type="match status" value="1"/>
</dbReference>
<reference evidence="2 3" key="1">
    <citation type="submission" date="2016-02" db="EMBL/GenBank/DDBJ databases">
        <title>Comparison of Clostridium stercorarium subspecies using comparative genomics and transcriptomics.</title>
        <authorList>
            <person name="Schellenberg J."/>
            <person name="Thallinger G."/>
            <person name="Levin D.B."/>
            <person name="Zhang X."/>
            <person name="Alvare G."/>
            <person name="Fristensky B."/>
            <person name="Sparling R."/>
        </authorList>
    </citation>
    <scope>NUCLEOTIDE SEQUENCE [LARGE SCALE GENOMIC DNA]</scope>
    <source>
        <strain evidence="2 3">DSM 2910</strain>
    </source>
</reference>
<dbReference type="EMBL" id="CP014672">
    <property type="protein sequence ID" value="ANX00051.1"/>
    <property type="molecule type" value="Genomic_DNA"/>
</dbReference>
<dbReference type="SUPFAM" id="SSF55729">
    <property type="entry name" value="Acyl-CoA N-acyltransferases (Nat)"/>
    <property type="match status" value="2"/>
</dbReference>
<proteinExistence type="predicted"/>
<dbReference type="Proteomes" id="UP000092971">
    <property type="component" value="Chromosome"/>
</dbReference>
<dbReference type="InterPro" id="IPR016181">
    <property type="entry name" value="Acyl_CoA_acyltransferase"/>
</dbReference>
<feature type="domain" description="Phosphatidylglycerol lysyltransferase C-terminal" evidence="1">
    <location>
        <begin position="33"/>
        <end position="313"/>
    </location>
</feature>
<gene>
    <name evidence="2" type="ORF">CSTERTH_10250</name>
</gene>
<dbReference type="PIRSF" id="PIRSF018688">
    <property type="entry name" value="UCP018688"/>
    <property type="match status" value="1"/>
</dbReference>
<evidence type="ECO:0000313" key="2">
    <source>
        <dbReference type="EMBL" id="ANX00051.1"/>
    </source>
</evidence>
<dbReference type="AlphaFoldDB" id="A0A1B1YH26"/>
<dbReference type="InterPro" id="IPR016732">
    <property type="entry name" value="UCP018688"/>
</dbReference>
<evidence type="ECO:0000313" key="3">
    <source>
        <dbReference type="Proteomes" id="UP000092971"/>
    </source>
</evidence>
<dbReference type="Gene3D" id="3.40.630.30">
    <property type="match status" value="1"/>
</dbReference>
<protein>
    <recommendedName>
        <fullName evidence="1">Phosphatidylglycerol lysyltransferase C-terminal domain-containing protein</fullName>
    </recommendedName>
</protein>
<organism evidence="2 3">
    <name type="scientific">Thermoclostridium stercorarium subsp. thermolacticum DSM 2910</name>
    <dbReference type="NCBI Taxonomy" id="1121336"/>
    <lineage>
        <taxon>Bacteria</taxon>
        <taxon>Bacillati</taxon>
        <taxon>Bacillota</taxon>
        <taxon>Clostridia</taxon>
        <taxon>Eubacteriales</taxon>
        <taxon>Oscillospiraceae</taxon>
        <taxon>Thermoclostridium</taxon>
    </lineage>
</organism>
<accession>A0A1B1YH26</accession>
<dbReference type="Pfam" id="PF09924">
    <property type="entry name" value="LPG_synthase_C"/>
    <property type="match status" value="1"/>
</dbReference>
<name>A0A1B1YH26_THEST</name>